<dbReference type="EMBL" id="KQ971351">
    <property type="protein sequence ID" value="EFA06582.2"/>
    <property type="molecule type" value="Genomic_DNA"/>
</dbReference>
<dbReference type="GO" id="GO:0090611">
    <property type="term" value="P:ubiquitin-independent protein catabolic process via the multivesicular body sorting pathway"/>
    <property type="evidence" value="ECO:0000318"/>
    <property type="project" value="GO_Central"/>
</dbReference>
<dbReference type="Gene3D" id="1.10.8.60">
    <property type="match status" value="1"/>
</dbReference>
<keyword evidence="6" id="KW-1185">Reference proteome</keyword>
<evidence type="ECO:0000313" key="5">
    <source>
        <dbReference type="EMBL" id="EFA06582.2"/>
    </source>
</evidence>
<dbReference type="KEGG" id="tca:663681"/>
<keyword evidence="2" id="KW-0547">Nucleotide-binding</keyword>
<accession>D6WRU8</accession>
<dbReference type="GO" id="GO:0005768">
    <property type="term" value="C:endosome"/>
    <property type="evidence" value="ECO:0000318"/>
    <property type="project" value="GO_Central"/>
</dbReference>
<dbReference type="PANTHER" id="PTHR23074:SF72">
    <property type="entry name" value="VACUOLAR PROTEIN SORTING-ASSOCIATED PROTEIN 4B"/>
    <property type="match status" value="1"/>
</dbReference>
<evidence type="ECO:0000256" key="2">
    <source>
        <dbReference type="ARBA" id="ARBA00022741"/>
    </source>
</evidence>
<dbReference type="OrthoDB" id="5334845at2759"/>
<dbReference type="GO" id="GO:0005737">
    <property type="term" value="C:cytoplasm"/>
    <property type="evidence" value="ECO:0000318"/>
    <property type="project" value="GO_Central"/>
</dbReference>
<proteinExistence type="inferred from homology"/>
<dbReference type="GO" id="GO:0043162">
    <property type="term" value="P:ubiquitin-dependent protein catabolic process via the multivesicular body sorting pathway"/>
    <property type="evidence" value="ECO:0000318"/>
    <property type="project" value="GO_Central"/>
</dbReference>
<dbReference type="Gene3D" id="3.40.50.300">
    <property type="entry name" value="P-loop containing nucleotide triphosphate hydrolases"/>
    <property type="match status" value="1"/>
</dbReference>
<dbReference type="HOGENOM" id="CLU_000688_21_2_1"/>
<dbReference type="GO" id="GO:0016887">
    <property type="term" value="F:ATP hydrolysis activity"/>
    <property type="evidence" value="ECO:0000318"/>
    <property type="project" value="GO_Central"/>
</dbReference>
<dbReference type="Pfam" id="PF00004">
    <property type="entry name" value="AAA"/>
    <property type="match status" value="1"/>
</dbReference>
<dbReference type="Pfam" id="PF17862">
    <property type="entry name" value="AAA_lid_3"/>
    <property type="match status" value="1"/>
</dbReference>
<protein>
    <submittedName>
        <fullName evidence="5">Spastin-like Protein</fullName>
    </submittedName>
</protein>
<dbReference type="GO" id="GO:0005524">
    <property type="term" value="F:ATP binding"/>
    <property type="evidence" value="ECO:0007669"/>
    <property type="project" value="UniProtKB-KW"/>
</dbReference>
<dbReference type="PANTHER" id="PTHR23074">
    <property type="entry name" value="AAA DOMAIN-CONTAINING"/>
    <property type="match status" value="1"/>
</dbReference>
<dbReference type="AlphaFoldDB" id="D6WRU8"/>
<dbReference type="InterPro" id="IPR003593">
    <property type="entry name" value="AAA+_ATPase"/>
</dbReference>
<dbReference type="InterPro" id="IPR003959">
    <property type="entry name" value="ATPase_AAA_core"/>
</dbReference>
<dbReference type="Proteomes" id="UP000007266">
    <property type="component" value="Linkage group 7"/>
</dbReference>
<evidence type="ECO:0000259" key="4">
    <source>
        <dbReference type="SMART" id="SM00382"/>
    </source>
</evidence>
<keyword evidence="3" id="KW-0067">ATP-binding</keyword>
<dbReference type="InterPro" id="IPR050304">
    <property type="entry name" value="MT-severing_AAA_ATPase"/>
</dbReference>
<dbReference type="Pfam" id="PF09336">
    <property type="entry name" value="Vps4_C"/>
    <property type="match status" value="1"/>
</dbReference>
<dbReference type="InterPro" id="IPR015415">
    <property type="entry name" value="Spast_Vps4_C"/>
</dbReference>
<dbReference type="InterPro" id="IPR041569">
    <property type="entry name" value="AAA_lid_3"/>
</dbReference>
<name>D6WRU8_TRICA</name>
<dbReference type="GO" id="GO:0016197">
    <property type="term" value="P:endosomal transport"/>
    <property type="evidence" value="ECO:0000318"/>
    <property type="project" value="GO_Central"/>
</dbReference>
<dbReference type="GO" id="GO:0007033">
    <property type="term" value="P:vacuole organization"/>
    <property type="evidence" value="ECO:0000318"/>
    <property type="project" value="GO_Central"/>
</dbReference>
<evidence type="ECO:0000256" key="3">
    <source>
        <dbReference type="ARBA" id="ARBA00022840"/>
    </source>
</evidence>
<evidence type="ECO:0000256" key="1">
    <source>
        <dbReference type="ARBA" id="ARBA00006914"/>
    </source>
</evidence>
<dbReference type="SMART" id="SM00382">
    <property type="entry name" value="AAA"/>
    <property type="match status" value="1"/>
</dbReference>
<dbReference type="STRING" id="7070.D6WRU8"/>
<dbReference type="InterPro" id="IPR027417">
    <property type="entry name" value="P-loop_NTPase"/>
</dbReference>
<organism evidence="5 6">
    <name type="scientific">Tribolium castaneum</name>
    <name type="common">Red flour beetle</name>
    <dbReference type="NCBI Taxonomy" id="7070"/>
    <lineage>
        <taxon>Eukaryota</taxon>
        <taxon>Metazoa</taxon>
        <taxon>Ecdysozoa</taxon>
        <taxon>Arthropoda</taxon>
        <taxon>Hexapoda</taxon>
        <taxon>Insecta</taxon>
        <taxon>Pterygota</taxon>
        <taxon>Neoptera</taxon>
        <taxon>Endopterygota</taxon>
        <taxon>Coleoptera</taxon>
        <taxon>Polyphaga</taxon>
        <taxon>Cucujiformia</taxon>
        <taxon>Tenebrionidae</taxon>
        <taxon>Tenebrionidae incertae sedis</taxon>
        <taxon>Tribolium</taxon>
    </lineage>
</organism>
<reference evidence="5 6" key="1">
    <citation type="journal article" date="2008" name="Nature">
        <title>The genome of the model beetle and pest Tribolium castaneum.</title>
        <authorList>
            <consortium name="Tribolium Genome Sequencing Consortium"/>
            <person name="Richards S."/>
            <person name="Gibbs R.A."/>
            <person name="Weinstock G.M."/>
            <person name="Brown S.J."/>
            <person name="Denell R."/>
            <person name="Beeman R.W."/>
            <person name="Gibbs R."/>
            <person name="Beeman R.W."/>
            <person name="Brown S.J."/>
            <person name="Bucher G."/>
            <person name="Friedrich M."/>
            <person name="Grimmelikhuijzen C.J."/>
            <person name="Klingler M."/>
            <person name="Lorenzen M."/>
            <person name="Richards S."/>
            <person name="Roth S."/>
            <person name="Schroder R."/>
            <person name="Tautz D."/>
            <person name="Zdobnov E.M."/>
            <person name="Muzny D."/>
            <person name="Gibbs R.A."/>
            <person name="Weinstock G.M."/>
            <person name="Attaway T."/>
            <person name="Bell S."/>
            <person name="Buhay C.J."/>
            <person name="Chandrabose M.N."/>
            <person name="Chavez D."/>
            <person name="Clerk-Blankenburg K.P."/>
            <person name="Cree A."/>
            <person name="Dao M."/>
            <person name="Davis C."/>
            <person name="Chacko J."/>
            <person name="Dinh H."/>
            <person name="Dugan-Rocha S."/>
            <person name="Fowler G."/>
            <person name="Garner T.T."/>
            <person name="Garnes J."/>
            <person name="Gnirke A."/>
            <person name="Hawes A."/>
            <person name="Hernandez J."/>
            <person name="Hines S."/>
            <person name="Holder M."/>
            <person name="Hume J."/>
            <person name="Jhangiani S.N."/>
            <person name="Joshi V."/>
            <person name="Khan Z.M."/>
            <person name="Jackson L."/>
            <person name="Kovar C."/>
            <person name="Kowis A."/>
            <person name="Lee S."/>
            <person name="Lewis L.R."/>
            <person name="Margolis J."/>
            <person name="Morgan M."/>
            <person name="Nazareth L.V."/>
            <person name="Nguyen N."/>
            <person name="Okwuonu G."/>
            <person name="Parker D."/>
            <person name="Richards S."/>
            <person name="Ruiz S.J."/>
            <person name="Santibanez J."/>
            <person name="Savard J."/>
            <person name="Scherer S.E."/>
            <person name="Schneider B."/>
            <person name="Sodergren E."/>
            <person name="Tautz D."/>
            <person name="Vattahil S."/>
            <person name="Villasana D."/>
            <person name="White C.S."/>
            <person name="Wright R."/>
            <person name="Park Y."/>
            <person name="Beeman R.W."/>
            <person name="Lord J."/>
            <person name="Oppert B."/>
            <person name="Lorenzen M."/>
            <person name="Brown S."/>
            <person name="Wang L."/>
            <person name="Savard J."/>
            <person name="Tautz D."/>
            <person name="Richards S."/>
            <person name="Weinstock G."/>
            <person name="Gibbs R.A."/>
            <person name="Liu Y."/>
            <person name="Worley K."/>
            <person name="Weinstock G."/>
            <person name="Elsik C.G."/>
            <person name="Reese J.T."/>
            <person name="Elhaik E."/>
            <person name="Landan G."/>
            <person name="Graur D."/>
            <person name="Arensburger P."/>
            <person name="Atkinson P."/>
            <person name="Beeman R.W."/>
            <person name="Beidler J."/>
            <person name="Brown S.J."/>
            <person name="Demuth J.P."/>
            <person name="Drury D.W."/>
            <person name="Du Y.Z."/>
            <person name="Fujiwara H."/>
            <person name="Lorenzen M."/>
            <person name="Maselli V."/>
            <person name="Osanai M."/>
            <person name="Park Y."/>
            <person name="Robertson H.M."/>
            <person name="Tu Z."/>
            <person name="Wang J.J."/>
            <person name="Wang S."/>
            <person name="Richards S."/>
            <person name="Song H."/>
            <person name="Zhang L."/>
            <person name="Sodergren E."/>
            <person name="Werner D."/>
            <person name="Stanke M."/>
            <person name="Morgenstern B."/>
            <person name="Solovyev V."/>
            <person name="Kosarev P."/>
            <person name="Brown G."/>
            <person name="Chen H.C."/>
            <person name="Ermolaeva O."/>
            <person name="Hlavina W."/>
            <person name="Kapustin Y."/>
            <person name="Kiryutin B."/>
            <person name="Kitts P."/>
            <person name="Maglott D."/>
            <person name="Pruitt K."/>
            <person name="Sapojnikov V."/>
            <person name="Souvorov A."/>
            <person name="Mackey A.J."/>
            <person name="Waterhouse R.M."/>
            <person name="Wyder S."/>
            <person name="Zdobnov E.M."/>
            <person name="Zdobnov E.M."/>
            <person name="Wyder S."/>
            <person name="Kriventseva E.V."/>
            <person name="Kadowaki T."/>
            <person name="Bork P."/>
            <person name="Aranda M."/>
            <person name="Bao R."/>
            <person name="Beermann A."/>
            <person name="Berns N."/>
            <person name="Bolognesi R."/>
            <person name="Bonneton F."/>
            <person name="Bopp D."/>
            <person name="Brown S.J."/>
            <person name="Bucher G."/>
            <person name="Butts T."/>
            <person name="Chaumot A."/>
            <person name="Denell R.E."/>
            <person name="Ferrier D.E."/>
            <person name="Friedrich M."/>
            <person name="Gordon C.M."/>
            <person name="Jindra M."/>
            <person name="Klingler M."/>
            <person name="Lan Q."/>
            <person name="Lattorff H.M."/>
            <person name="Laudet V."/>
            <person name="von Levetsow C."/>
            <person name="Liu Z."/>
            <person name="Lutz R."/>
            <person name="Lynch J.A."/>
            <person name="da Fonseca R.N."/>
            <person name="Posnien N."/>
            <person name="Reuter R."/>
            <person name="Roth S."/>
            <person name="Savard J."/>
            <person name="Schinko J.B."/>
            <person name="Schmitt C."/>
            <person name="Schoppmeier M."/>
            <person name="Schroder R."/>
            <person name="Shippy T.D."/>
            <person name="Simonnet F."/>
            <person name="Marques-Souza H."/>
            <person name="Tautz D."/>
            <person name="Tomoyasu Y."/>
            <person name="Trauner J."/>
            <person name="Van der Zee M."/>
            <person name="Vervoort M."/>
            <person name="Wittkopp N."/>
            <person name="Wimmer E.A."/>
            <person name="Yang X."/>
            <person name="Jones A.K."/>
            <person name="Sattelle D.B."/>
            <person name="Ebert P.R."/>
            <person name="Nelson D."/>
            <person name="Scott J.G."/>
            <person name="Beeman R.W."/>
            <person name="Muthukrishnan S."/>
            <person name="Kramer K.J."/>
            <person name="Arakane Y."/>
            <person name="Beeman R.W."/>
            <person name="Zhu Q."/>
            <person name="Hogenkamp D."/>
            <person name="Dixit R."/>
            <person name="Oppert B."/>
            <person name="Jiang H."/>
            <person name="Zou Z."/>
            <person name="Marshall J."/>
            <person name="Elpidina E."/>
            <person name="Vinokurov K."/>
            <person name="Oppert C."/>
            <person name="Zou Z."/>
            <person name="Evans J."/>
            <person name="Lu Z."/>
            <person name="Zhao P."/>
            <person name="Sumathipala N."/>
            <person name="Altincicek B."/>
            <person name="Vilcinskas A."/>
            <person name="Williams M."/>
            <person name="Hultmark D."/>
            <person name="Hetru C."/>
            <person name="Jiang H."/>
            <person name="Grimmelikhuijzen C.J."/>
            <person name="Hauser F."/>
            <person name="Cazzamali G."/>
            <person name="Williamson M."/>
            <person name="Park Y."/>
            <person name="Li B."/>
            <person name="Tanaka Y."/>
            <person name="Predel R."/>
            <person name="Neupert S."/>
            <person name="Schachtner J."/>
            <person name="Verleyen P."/>
            <person name="Raible F."/>
            <person name="Bork P."/>
            <person name="Friedrich M."/>
            <person name="Walden K.K."/>
            <person name="Robertson H.M."/>
            <person name="Angeli S."/>
            <person name="Foret S."/>
            <person name="Bucher G."/>
            <person name="Schuetz S."/>
            <person name="Maleszka R."/>
            <person name="Wimmer E.A."/>
            <person name="Beeman R.W."/>
            <person name="Lorenzen M."/>
            <person name="Tomoyasu Y."/>
            <person name="Miller S.C."/>
            <person name="Grossmann D."/>
            <person name="Bucher G."/>
        </authorList>
    </citation>
    <scope>NUCLEOTIDE SEQUENCE [LARGE SCALE GENOMIC DNA]</scope>
    <source>
        <strain evidence="5 6">Georgia GA2</strain>
    </source>
</reference>
<dbReference type="OMA" id="HEYTRRI"/>
<comment type="similarity">
    <text evidence="1">Belongs to the AAA ATPase family.</text>
</comment>
<dbReference type="eggNOG" id="KOG0739">
    <property type="taxonomic scope" value="Eukaryota"/>
</dbReference>
<reference evidence="5 6" key="2">
    <citation type="journal article" date="2010" name="Nucleic Acids Res.">
        <title>BeetleBase in 2010: revisions to provide comprehensive genomic information for Tribolium castaneum.</title>
        <authorList>
            <person name="Kim H.S."/>
            <person name="Murphy T."/>
            <person name="Xia J."/>
            <person name="Caragea D."/>
            <person name="Park Y."/>
            <person name="Beeman R.W."/>
            <person name="Lorenzen M.D."/>
            <person name="Butcher S."/>
            <person name="Manak J.R."/>
            <person name="Brown S.J."/>
        </authorList>
    </citation>
    <scope>GENOME REANNOTATION</scope>
    <source>
        <strain evidence="5 6">Georgia GA2</strain>
    </source>
</reference>
<gene>
    <name evidence="5" type="primary">AUGUSTUS-3.0.2_09496</name>
    <name evidence="5" type="ORF">TcasGA2_TC009496</name>
</gene>
<feature type="domain" description="AAA+ ATPase" evidence="4">
    <location>
        <begin position="141"/>
        <end position="276"/>
    </location>
</feature>
<dbReference type="InParanoid" id="D6WRU8"/>
<sequence length="404" mass="45983">MEHEIGDTINCYLSLIEILEQLESHFINGGTKHYQLVRQKLANCCQKIDIIITLETNNADFLVSLFQQRHQLTFLLEITEKLIQTEPTINQPLDEIATKSIETPRVRGLNEIIGLYEIKKTLKSLVILPKTQPQLFKNRTICNSILLYGPPGTGKTRLAHALAAEATATFYSISAGDVLSPYVGQTEKTIKALFQHLKNGCEFSILFIDEIDAFCRKRSGSEHEYTRRIKTELMCQLSGIENCKNFIIVCATNCPWDLDCAILRRFQKRIYVPLPSQIERLEFFKFFTRNIHFEGSNGDWTTLLEKTEGFSGSDLNDLVQTALNIPLKELEDTKIWKCSDDGFYEPVMGEQDLSKVVCSELQDLPSNSIKERSVQMNDFLIAADSVKSTVSPNDVRKYENFCGI</sequence>
<evidence type="ECO:0000313" key="6">
    <source>
        <dbReference type="Proteomes" id="UP000007266"/>
    </source>
</evidence>
<dbReference type="SUPFAM" id="SSF52540">
    <property type="entry name" value="P-loop containing nucleoside triphosphate hydrolases"/>
    <property type="match status" value="1"/>
</dbReference>